<keyword evidence="10" id="KW-1185">Reference proteome</keyword>
<dbReference type="RefSeq" id="WP_171184611.1">
    <property type="nucleotide sequence ID" value="NZ_WTPX01000023.1"/>
</dbReference>
<dbReference type="SUPFAM" id="SSF52540">
    <property type="entry name" value="P-loop containing nucleoside triphosphate hydrolases"/>
    <property type="match status" value="1"/>
</dbReference>
<dbReference type="PRINTS" id="PR01590">
    <property type="entry name" value="HTHFIS"/>
</dbReference>
<dbReference type="Gene3D" id="3.40.50.300">
    <property type="entry name" value="P-loop containing nucleotide triphosphate hydrolases"/>
    <property type="match status" value="1"/>
</dbReference>
<protein>
    <submittedName>
        <fullName evidence="9">Anaerobic nitric oxide reductase transcription regulator NorR</fullName>
    </submittedName>
</protein>
<dbReference type="PROSITE" id="PS00676">
    <property type="entry name" value="SIGMA54_INTERACT_2"/>
    <property type="match status" value="1"/>
</dbReference>
<dbReference type="InterPro" id="IPR003018">
    <property type="entry name" value="GAF"/>
</dbReference>
<dbReference type="InterPro" id="IPR025943">
    <property type="entry name" value="Sigma_54_int_dom_ATP-bd_2"/>
</dbReference>
<reference evidence="9 10" key="1">
    <citation type="journal article" date="2020" name="Syst. Appl. Microbiol.">
        <title>Alienimonas chondri sp. nov., a novel planctomycete isolated from the biofilm of the red alga Chondrus crispus.</title>
        <authorList>
            <person name="Vitorino I."/>
            <person name="Albuquerque L."/>
            <person name="Wiegand S."/>
            <person name="Kallscheuer N."/>
            <person name="da Costa M.S."/>
            <person name="Lobo-da-Cunha A."/>
            <person name="Jogler C."/>
            <person name="Lage O.M."/>
        </authorList>
    </citation>
    <scope>NUCLEOTIDE SEQUENCE [LARGE SCALE GENOMIC DNA]</scope>
    <source>
        <strain evidence="9 10">LzC2</strain>
    </source>
</reference>
<feature type="domain" description="FHA" evidence="7">
    <location>
        <begin position="32"/>
        <end position="86"/>
    </location>
</feature>
<dbReference type="InterPro" id="IPR000253">
    <property type="entry name" value="FHA_dom"/>
</dbReference>
<evidence type="ECO:0000259" key="7">
    <source>
        <dbReference type="PROSITE" id="PS50006"/>
    </source>
</evidence>
<feature type="compositionally biased region" description="Basic and acidic residues" evidence="6">
    <location>
        <begin position="143"/>
        <end position="156"/>
    </location>
</feature>
<dbReference type="InterPro" id="IPR025944">
    <property type="entry name" value="Sigma_54_int_dom_CS"/>
</dbReference>
<dbReference type="InterPro" id="IPR002197">
    <property type="entry name" value="HTH_Fis"/>
</dbReference>
<dbReference type="Pfam" id="PF00158">
    <property type="entry name" value="Sigma54_activat"/>
    <property type="match status" value="1"/>
</dbReference>
<evidence type="ECO:0000256" key="2">
    <source>
        <dbReference type="ARBA" id="ARBA00022840"/>
    </source>
</evidence>
<keyword evidence="4" id="KW-0238">DNA-binding</keyword>
<comment type="caution">
    <text evidence="9">The sequence shown here is derived from an EMBL/GenBank/DDBJ whole genome shotgun (WGS) entry which is preliminary data.</text>
</comment>
<dbReference type="InterPro" id="IPR002078">
    <property type="entry name" value="Sigma_54_int"/>
</dbReference>
<evidence type="ECO:0000313" key="9">
    <source>
        <dbReference type="EMBL" id="NNJ25038.1"/>
    </source>
</evidence>
<keyword evidence="2" id="KW-0067">ATP-binding</keyword>
<dbReference type="Pfam" id="PF00498">
    <property type="entry name" value="FHA"/>
    <property type="match status" value="1"/>
</dbReference>
<evidence type="ECO:0000256" key="1">
    <source>
        <dbReference type="ARBA" id="ARBA00022741"/>
    </source>
</evidence>
<dbReference type="PROSITE" id="PS00675">
    <property type="entry name" value="SIGMA54_INTERACT_1"/>
    <property type="match status" value="1"/>
</dbReference>
<evidence type="ECO:0000313" key="10">
    <source>
        <dbReference type="Proteomes" id="UP000609651"/>
    </source>
</evidence>
<evidence type="ECO:0000256" key="3">
    <source>
        <dbReference type="ARBA" id="ARBA00023015"/>
    </source>
</evidence>
<feature type="region of interest" description="Disordered" evidence="6">
    <location>
        <begin position="112"/>
        <end position="167"/>
    </location>
</feature>
<dbReference type="SMART" id="SM00065">
    <property type="entry name" value="GAF"/>
    <property type="match status" value="1"/>
</dbReference>
<dbReference type="PROSITE" id="PS00688">
    <property type="entry name" value="SIGMA54_INTERACT_3"/>
    <property type="match status" value="1"/>
</dbReference>
<dbReference type="CDD" id="cd00009">
    <property type="entry name" value="AAA"/>
    <property type="match status" value="1"/>
</dbReference>
<dbReference type="SUPFAM" id="SSF55781">
    <property type="entry name" value="GAF domain-like"/>
    <property type="match status" value="1"/>
</dbReference>
<dbReference type="SUPFAM" id="SSF46689">
    <property type="entry name" value="Homeodomain-like"/>
    <property type="match status" value="1"/>
</dbReference>
<dbReference type="InterPro" id="IPR027417">
    <property type="entry name" value="P-loop_NTPase"/>
</dbReference>
<evidence type="ECO:0000256" key="5">
    <source>
        <dbReference type="ARBA" id="ARBA00023163"/>
    </source>
</evidence>
<name>A0ABX1VB86_9PLAN</name>
<dbReference type="PANTHER" id="PTHR32071:SF57">
    <property type="entry name" value="C4-DICARBOXYLATE TRANSPORT TRANSCRIPTIONAL REGULATORY PROTEIN DCTD"/>
    <property type="match status" value="1"/>
</dbReference>
<evidence type="ECO:0000256" key="6">
    <source>
        <dbReference type="SAM" id="MobiDB-lite"/>
    </source>
</evidence>
<dbReference type="Pfam" id="PF01590">
    <property type="entry name" value="GAF"/>
    <property type="match status" value="1"/>
</dbReference>
<evidence type="ECO:0000256" key="4">
    <source>
        <dbReference type="ARBA" id="ARBA00023125"/>
    </source>
</evidence>
<dbReference type="Gene3D" id="3.30.450.40">
    <property type="match status" value="1"/>
</dbReference>
<dbReference type="SMART" id="SM00382">
    <property type="entry name" value="AAA"/>
    <property type="match status" value="1"/>
</dbReference>
<dbReference type="EMBL" id="WTPX01000023">
    <property type="protein sequence ID" value="NNJ25038.1"/>
    <property type="molecule type" value="Genomic_DNA"/>
</dbReference>
<keyword evidence="5" id="KW-0804">Transcription</keyword>
<dbReference type="InterPro" id="IPR003593">
    <property type="entry name" value="AAA+_ATPase"/>
</dbReference>
<sequence>MSAAPRTQPAYLATRGGSGWRDLYRLDPAVSTTIGRAMDCRVTLSDERASRSHAELFVPTSGEHAGEWHVRDLNSRNGTTLNGDPVPPETPQALAEGDELSVGESRLIFTHDPAAPLPDGDDGLEGETRGGVLPKEGGAGTPEEPKILDRRRDTRLSGRSPDGPAAGDRRAATLYRLALALGSAADATAAGEAALDVLLDRTPADIAAVLLLAGDQASGESTSKAADEDPDAHRRAARTVRHLSLVAHRARTDGPYRLVSESLSRAVLAGGEAVLAEDVDDDDRLAGRDSLGQLRAESLICAPLRPLAERPGGEGIEEGAERIIGLVHLYSLDPGNPLDSSDLDFTLAVADQLALALANLRDRDDLAHDREELAKQTESLAAGLSKAEQVNATLRRSLFDGDALGGEMIGESGPTIALREELRRIAPTDATVLVRGESGVGKELVARALHRHGSRSAGPLVTMNCAALSESLLESELFGHEKGAFTGATAKTVGKFEAADGGTLFLDEVGEMSPAIQAKFLRVLEGHAFERVGGREQIRCDVRVVAATNRDLEAAVEKGAFRRDLYYRLHVVVLTVEPLRNRPEDVPVLAEHFLRVSAARAGREIEGFTPAAEQLLMEYRWPGNVRELKNAVERAVVLCRGSHVEPADLRLTAFAPPVGQSELDGTSTGADDPSRVGGRYRSISLEVLEREHILATLSHTGWNKSKAASILGIERSTLDRKLKKYGVERPGADV</sequence>
<dbReference type="InterPro" id="IPR025662">
    <property type="entry name" value="Sigma_54_int_dom_ATP-bd_1"/>
</dbReference>
<dbReference type="Pfam" id="PF02954">
    <property type="entry name" value="HTH_8"/>
    <property type="match status" value="1"/>
</dbReference>
<dbReference type="PROSITE" id="PS50006">
    <property type="entry name" value="FHA_DOMAIN"/>
    <property type="match status" value="1"/>
</dbReference>
<gene>
    <name evidence="9" type="primary">norR_1</name>
    <name evidence="9" type="ORF">LzC2_11000</name>
</gene>
<keyword evidence="1" id="KW-0547">Nucleotide-binding</keyword>
<proteinExistence type="predicted"/>
<feature type="domain" description="Sigma-54 factor interaction" evidence="8">
    <location>
        <begin position="408"/>
        <end position="637"/>
    </location>
</feature>
<dbReference type="SMART" id="SM00240">
    <property type="entry name" value="FHA"/>
    <property type="match status" value="1"/>
</dbReference>
<dbReference type="Gene3D" id="1.10.8.60">
    <property type="match status" value="1"/>
</dbReference>
<dbReference type="Proteomes" id="UP000609651">
    <property type="component" value="Unassembled WGS sequence"/>
</dbReference>
<dbReference type="InterPro" id="IPR009057">
    <property type="entry name" value="Homeodomain-like_sf"/>
</dbReference>
<feature type="region of interest" description="Disordered" evidence="6">
    <location>
        <begin position="74"/>
        <end position="98"/>
    </location>
</feature>
<keyword evidence="3" id="KW-0805">Transcription regulation</keyword>
<dbReference type="SUPFAM" id="SSF49879">
    <property type="entry name" value="SMAD/FHA domain"/>
    <property type="match status" value="1"/>
</dbReference>
<accession>A0ABX1VB86</accession>
<dbReference type="CDD" id="cd00060">
    <property type="entry name" value="FHA"/>
    <property type="match status" value="1"/>
</dbReference>
<dbReference type="Gene3D" id="2.60.200.20">
    <property type="match status" value="1"/>
</dbReference>
<evidence type="ECO:0000259" key="8">
    <source>
        <dbReference type="PROSITE" id="PS50045"/>
    </source>
</evidence>
<dbReference type="InterPro" id="IPR008984">
    <property type="entry name" value="SMAD_FHA_dom_sf"/>
</dbReference>
<dbReference type="InterPro" id="IPR029016">
    <property type="entry name" value="GAF-like_dom_sf"/>
</dbReference>
<dbReference type="PANTHER" id="PTHR32071">
    <property type="entry name" value="TRANSCRIPTIONAL REGULATORY PROTEIN"/>
    <property type="match status" value="1"/>
</dbReference>
<organism evidence="9 10">
    <name type="scientific">Alienimonas chondri</name>
    <dbReference type="NCBI Taxonomy" id="2681879"/>
    <lineage>
        <taxon>Bacteria</taxon>
        <taxon>Pseudomonadati</taxon>
        <taxon>Planctomycetota</taxon>
        <taxon>Planctomycetia</taxon>
        <taxon>Planctomycetales</taxon>
        <taxon>Planctomycetaceae</taxon>
        <taxon>Alienimonas</taxon>
    </lineage>
</organism>
<dbReference type="PROSITE" id="PS50045">
    <property type="entry name" value="SIGMA54_INTERACT_4"/>
    <property type="match status" value="1"/>
</dbReference>
<dbReference type="Gene3D" id="1.10.10.60">
    <property type="entry name" value="Homeodomain-like"/>
    <property type="match status" value="1"/>
</dbReference>
<dbReference type="InterPro" id="IPR058031">
    <property type="entry name" value="AAA_lid_NorR"/>
</dbReference>
<dbReference type="Pfam" id="PF25601">
    <property type="entry name" value="AAA_lid_14"/>
    <property type="match status" value="1"/>
</dbReference>